<protein>
    <submittedName>
        <fullName evidence="1">Uncharacterized protein</fullName>
    </submittedName>
</protein>
<sequence>MAIRSMTALSGPMPIRSSSCCACVAYDDPGQALVQLIDLPGELLDALGQHAQRQAGGLGHRVLVSGRGH</sequence>
<dbReference type="AlphaFoldDB" id="A0A1G7WA70"/>
<proteinExistence type="predicted"/>
<gene>
    <name evidence="1" type="ORF">SAMN05216260_12612</name>
</gene>
<reference evidence="1 2" key="1">
    <citation type="submission" date="2016-10" db="EMBL/GenBank/DDBJ databases">
        <authorList>
            <person name="de Groot N.N."/>
        </authorList>
    </citation>
    <scope>NUCLEOTIDE SEQUENCE [LARGE SCALE GENOMIC DNA]</scope>
    <source>
        <strain evidence="1 2">CGMCC 4.1859</strain>
    </source>
</reference>
<organism evidence="1 2">
    <name type="scientific">Streptomyces griseoaurantiacus</name>
    <dbReference type="NCBI Taxonomy" id="68213"/>
    <lineage>
        <taxon>Bacteria</taxon>
        <taxon>Bacillati</taxon>
        <taxon>Actinomycetota</taxon>
        <taxon>Actinomycetes</taxon>
        <taxon>Kitasatosporales</taxon>
        <taxon>Streptomycetaceae</taxon>
        <taxon>Streptomyces</taxon>
        <taxon>Streptomyces aurantiacus group</taxon>
    </lineage>
</organism>
<evidence type="ECO:0000313" key="2">
    <source>
        <dbReference type="Proteomes" id="UP000198614"/>
    </source>
</evidence>
<dbReference type="EMBL" id="FNAX01000026">
    <property type="protein sequence ID" value="SDG68848.1"/>
    <property type="molecule type" value="Genomic_DNA"/>
</dbReference>
<name>A0A1G7WA70_9ACTN</name>
<evidence type="ECO:0000313" key="1">
    <source>
        <dbReference type="EMBL" id="SDG68848.1"/>
    </source>
</evidence>
<dbReference type="Proteomes" id="UP000198614">
    <property type="component" value="Unassembled WGS sequence"/>
</dbReference>
<accession>A0A1G7WA70</accession>